<evidence type="ECO:0000313" key="2">
    <source>
        <dbReference type="Proteomes" id="UP000095287"/>
    </source>
</evidence>
<keyword evidence="2" id="KW-1185">Reference proteome</keyword>
<sequence length="71" mass="8044">MNNSSKYTRVTWKPDDEITILSQRPCPNVAREALFARSGGEIRGLTSNRQRPPEYDDTPENSKLTYPTTAT</sequence>
<name>A0A1I7Z674_9BILA</name>
<protein>
    <submittedName>
        <fullName evidence="3">MSP domain-containing protein</fullName>
    </submittedName>
</protein>
<organism evidence="2 3">
    <name type="scientific">Steinernema glaseri</name>
    <dbReference type="NCBI Taxonomy" id="37863"/>
    <lineage>
        <taxon>Eukaryota</taxon>
        <taxon>Metazoa</taxon>
        <taxon>Ecdysozoa</taxon>
        <taxon>Nematoda</taxon>
        <taxon>Chromadorea</taxon>
        <taxon>Rhabditida</taxon>
        <taxon>Tylenchina</taxon>
        <taxon>Panagrolaimomorpha</taxon>
        <taxon>Strongyloidoidea</taxon>
        <taxon>Steinernematidae</taxon>
        <taxon>Steinernema</taxon>
    </lineage>
</organism>
<evidence type="ECO:0000313" key="3">
    <source>
        <dbReference type="WBParaSite" id="L893_g23178.t1"/>
    </source>
</evidence>
<feature type="compositionally biased region" description="Polar residues" evidence="1">
    <location>
        <begin position="61"/>
        <end position="71"/>
    </location>
</feature>
<reference evidence="3" key="1">
    <citation type="submission" date="2016-11" db="UniProtKB">
        <authorList>
            <consortium name="WormBaseParasite"/>
        </authorList>
    </citation>
    <scope>IDENTIFICATION</scope>
</reference>
<proteinExistence type="predicted"/>
<feature type="region of interest" description="Disordered" evidence="1">
    <location>
        <begin position="37"/>
        <end position="71"/>
    </location>
</feature>
<accession>A0A1I7Z674</accession>
<dbReference type="AlphaFoldDB" id="A0A1I7Z674"/>
<dbReference type="WBParaSite" id="L893_g23178.t1">
    <property type="protein sequence ID" value="L893_g23178.t1"/>
    <property type="gene ID" value="L893_g23178"/>
</dbReference>
<dbReference type="Proteomes" id="UP000095287">
    <property type="component" value="Unplaced"/>
</dbReference>
<evidence type="ECO:0000256" key="1">
    <source>
        <dbReference type="SAM" id="MobiDB-lite"/>
    </source>
</evidence>